<sequence length="55" mass="6055">AIILAAAARYAALDLKIPSVTDGKWSWAADVFATSLRVPCLMEKLLKNFYANSRI</sequence>
<reference evidence="2" key="1">
    <citation type="submission" date="2021-01" db="EMBL/GenBank/DDBJ databases">
        <title>Caligus Genome Assembly.</title>
        <authorList>
            <person name="Gallardo-Escarate C."/>
        </authorList>
    </citation>
    <scope>NUCLEOTIDE SEQUENCE [LARGE SCALE GENOMIC DNA]</scope>
</reference>
<evidence type="ECO:0000313" key="2">
    <source>
        <dbReference type="Proteomes" id="UP000595437"/>
    </source>
</evidence>
<accession>A0A7T8HFX9</accession>
<organism evidence="1 2">
    <name type="scientific">Caligus rogercresseyi</name>
    <name type="common">Sea louse</name>
    <dbReference type="NCBI Taxonomy" id="217165"/>
    <lineage>
        <taxon>Eukaryota</taxon>
        <taxon>Metazoa</taxon>
        <taxon>Ecdysozoa</taxon>
        <taxon>Arthropoda</taxon>
        <taxon>Crustacea</taxon>
        <taxon>Multicrustacea</taxon>
        <taxon>Hexanauplia</taxon>
        <taxon>Copepoda</taxon>
        <taxon>Siphonostomatoida</taxon>
        <taxon>Caligidae</taxon>
        <taxon>Caligus</taxon>
    </lineage>
</organism>
<feature type="non-terminal residue" evidence="1">
    <location>
        <position position="1"/>
    </location>
</feature>
<proteinExistence type="predicted"/>
<evidence type="ECO:0000313" key="1">
    <source>
        <dbReference type="EMBL" id="QQP49192.1"/>
    </source>
</evidence>
<name>A0A7T8HFX9_CALRO</name>
<protein>
    <submittedName>
        <fullName evidence="1">Uncharacterized protein</fullName>
    </submittedName>
</protein>
<dbReference type="EMBL" id="CP045895">
    <property type="protein sequence ID" value="QQP49192.1"/>
    <property type="molecule type" value="Genomic_DNA"/>
</dbReference>
<gene>
    <name evidence="1" type="ORF">FKW44_009754</name>
</gene>
<dbReference type="Proteomes" id="UP000595437">
    <property type="component" value="Chromosome 6"/>
</dbReference>
<dbReference type="AlphaFoldDB" id="A0A7T8HFX9"/>
<keyword evidence="2" id="KW-1185">Reference proteome</keyword>